<feature type="transmembrane region" description="Helical" evidence="1">
    <location>
        <begin position="105"/>
        <end position="124"/>
    </location>
</feature>
<keyword evidence="1" id="KW-1133">Transmembrane helix</keyword>
<proteinExistence type="predicted"/>
<feature type="transmembrane region" description="Helical" evidence="1">
    <location>
        <begin position="79"/>
        <end position="99"/>
    </location>
</feature>
<feature type="transmembrane region" description="Helical" evidence="1">
    <location>
        <begin position="451"/>
        <end position="470"/>
    </location>
</feature>
<dbReference type="GO" id="GO:0005886">
    <property type="term" value="C:plasma membrane"/>
    <property type="evidence" value="ECO:0007669"/>
    <property type="project" value="InterPro"/>
</dbReference>
<evidence type="ECO:0000313" key="2">
    <source>
        <dbReference type="EMBL" id="QNT78064.1"/>
    </source>
</evidence>
<dbReference type="EMBL" id="CP060244">
    <property type="protein sequence ID" value="QNT78064.1"/>
    <property type="molecule type" value="Genomic_DNA"/>
</dbReference>
<feature type="transmembrane region" description="Helical" evidence="1">
    <location>
        <begin position="507"/>
        <end position="528"/>
    </location>
</feature>
<sequence>MTLSLKKAFYQAAPVGIYAVSLKNWLFPPGCWSFCLRTWLSVVLALSASFWLQLESPSSAAITVMLLAQPLRGQVLSKAIYRMAATIIGAIVSIILVALFPQERYLLLGGMGLWLCTCVAIGSLERDFRSYGAILAGYTAIIISIAAIDQPQDVFELAVNRTAAIAVGIATVACINDFFGSPTAWKKLAEKLHLISQEVYSLADRAIEGHPLPNDKTIAELAARIIGLISDMSFARTEMEDSVYRTAGARSAMVGMLDIISCSRAINDILHHQPITQQLHTKIRTYYTSEMPAALSVYQTQNALETLLEKDQKTGQLILPTSPQEAFLIERTERIVLQTRWVANGIDTLIRGRKAASASPPTRIVRHQDRFAAFMNALRTLFGFSITAFVCVLSGIPAITITLSQVSIMLTQAGLNPAPKAIGYGSLIGIPLTICSAAIVNYFALPYGNSMVYLAIILLPQVFLACLLLLNPKTSQIGFNFGVFFFAVLSLENRHDFDPTAFVDRSVYFLFASILIFICIVLIFPVSARRRRFRIALSVVTDLKNQFFHIGEHEGPALVTRQYDRLAQTLLWNDQRPQTLAAEKVFSRLMSLGDLNGALARSRRYLERACHIPAALPAAQEALSAITDHDRAITISSILFCCETFLQIRANLIREEQGVVLSCAAALYHVAHLLKHNTRALYHSDIIAVKAN</sequence>
<dbReference type="InterPro" id="IPR006726">
    <property type="entry name" value="PHBA_efflux_AaeB/fusaric-R"/>
</dbReference>
<gene>
    <name evidence="2" type="primary">aaeB_1</name>
    <name evidence="2" type="ORF">JGUZn3_08310</name>
</gene>
<organism evidence="2 3">
    <name type="scientific">Entomobacter blattae</name>
    <dbReference type="NCBI Taxonomy" id="2762277"/>
    <lineage>
        <taxon>Bacteria</taxon>
        <taxon>Pseudomonadati</taxon>
        <taxon>Pseudomonadota</taxon>
        <taxon>Alphaproteobacteria</taxon>
        <taxon>Acetobacterales</taxon>
        <taxon>Acetobacteraceae</taxon>
        <taxon>Entomobacter</taxon>
    </lineage>
</organism>
<name>A0A7H1NQK4_9PROT</name>
<keyword evidence="3" id="KW-1185">Reference proteome</keyword>
<feature type="transmembrane region" description="Helical" evidence="1">
    <location>
        <begin position="381"/>
        <end position="403"/>
    </location>
</feature>
<accession>A0A7H1NQK4</accession>
<dbReference type="GO" id="GO:0022857">
    <property type="term" value="F:transmembrane transporter activity"/>
    <property type="evidence" value="ECO:0007669"/>
    <property type="project" value="InterPro"/>
</dbReference>
<dbReference type="Pfam" id="PF04632">
    <property type="entry name" value="FUSC"/>
    <property type="match status" value="1"/>
</dbReference>
<feature type="transmembrane region" description="Helical" evidence="1">
    <location>
        <begin position="424"/>
        <end position="445"/>
    </location>
</feature>
<dbReference type="KEGG" id="ebla:JGUZn3_08310"/>
<keyword evidence="1" id="KW-0812">Transmembrane</keyword>
<protein>
    <submittedName>
        <fullName evidence="2">p-hydroxybenzoic acid efflux pump subunit AaeB</fullName>
    </submittedName>
</protein>
<evidence type="ECO:0000256" key="1">
    <source>
        <dbReference type="SAM" id="Phobius"/>
    </source>
</evidence>
<dbReference type="AlphaFoldDB" id="A0A7H1NQK4"/>
<dbReference type="Proteomes" id="UP000516349">
    <property type="component" value="Chromosome"/>
</dbReference>
<keyword evidence="1" id="KW-0472">Membrane</keyword>
<evidence type="ECO:0000313" key="3">
    <source>
        <dbReference type="Proteomes" id="UP000516349"/>
    </source>
</evidence>
<feature type="transmembrane region" description="Helical" evidence="1">
    <location>
        <begin position="131"/>
        <end position="148"/>
    </location>
</feature>
<reference evidence="2 3" key="1">
    <citation type="submission" date="2020-08" db="EMBL/GenBank/DDBJ databases">
        <title>Complete genome sequence of Entomobacter blattae G55GP.</title>
        <authorList>
            <person name="Poehlein A."/>
            <person name="Guzman J."/>
            <person name="Daniel R."/>
            <person name="Vilcinskas A."/>
        </authorList>
    </citation>
    <scope>NUCLEOTIDE SEQUENCE [LARGE SCALE GENOMIC DNA]</scope>
    <source>
        <strain evidence="2 3">G55GP</strain>
    </source>
</reference>